<dbReference type="PROSITE" id="PS00108">
    <property type="entry name" value="PROTEIN_KINASE_ST"/>
    <property type="match status" value="1"/>
</dbReference>
<dbReference type="GO" id="GO:0005524">
    <property type="term" value="F:ATP binding"/>
    <property type="evidence" value="ECO:0007669"/>
    <property type="project" value="UniProtKB-UniRule"/>
</dbReference>
<evidence type="ECO:0000259" key="8">
    <source>
        <dbReference type="PROSITE" id="PS50011"/>
    </source>
</evidence>
<dbReference type="PANTHER" id="PTHR44329">
    <property type="entry name" value="SERINE/THREONINE-PROTEIN KINASE TNNI3K-RELATED"/>
    <property type="match status" value="1"/>
</dbReference>
<evidence type="ECO:0000313" key="10">
    <source>
        <dbReference type="Proteomes" id="UP001201163"/>
    </source>
</evidence>
<dbReference type="Gene3D" id="1.10.510.10">
    <property type="entry name" value="Transferase(Phosphotransferase) domain 1"/>
    <property type="match status" value="1"/>
</dbReference>
<dbReference type="SUPFAM" id="SSF56112">
    <property type="entry name" value="Protein kinase-like (PK-like)"/>
    <property type="match status" value="1"/>
</dbReference>
<comment type="caution">
    <text evidence="9">The sequence shown here is derived from an EMBL/GenBank/DDBJ whole genome shotgun (WGS) entry which is preliminary data.</text>
</comment>
<feature type="region of interest" description="Disordered" evidence="7">
    <location>
        <begin position="139"/>
        <end position="173"/>
    </location>
</feature>
<accession>A0AAD4LAB2</accession>
<gene>
    <name evidence="9" type="ORF">EDB92DRAFT_1801888</name>
</gene>
<dbReference type="SMART" id="SM00220">
    <property type="entry name" value="S_TKc"/>
    <property type="match status" value="1"/>
</dbReference>
<organism evidence="9 10">
    <name type="scientific">Lactarius akahatsu</name>
    <dbReference type="NCBI Taxonomy" id="416441"/>
    <lineage>
        <taxon>Eukaryota</taxon>
        <taxon>Fungi</taxon>
        <taxon>Dikarya</taxon>
        <taxon>Basidiomycota</taxon>
        <taxon>Agaricomycotina</taxon>
        <taxon>Agaricomycetes</taxon>
        <taxon>Russulales</taxon>
        <taxon>Russulaceae</taxon>
        <taxon>Lactarius</taxon>
    </lineage>
</organism>
<dbReference type="CDD" id="cd21037">
    <property type="entry name" value="MLKL_NTD"/>
    <property type="match status" value="1"/>
</dbReference>
<keyword evidence="10" id="KW-1185">Reference proteome</keyword>
<feature type="compositionally biased region" description="Low complexity" evidence="7">
    <location>
        <begin position="1"/>
        <end position="15"/>
    </location>
</feature>
<feature type="compositionally biased region" description="Low complexity" evidence="7">
    <location>
        <begin position="31"/>
        <end position="45"/>
    </location>
</feature>
<feature type="compositionally biased region" description="Polar residues" evidence="7">
    <location>
        <begin position="164"/>
        <end position="173"/>
    </location>
</feature>
<dbReference type="InterPro" id="IPR001245">
    <property type="entry name" value="Ser-Thr/Tyr_kinase_cat_dom"/>
</dbReference>
<evidence type="ECO:0000256" key="2">
    <source>
        <dbReference type="ARBA" id="ARBA00022679"/>
    </source>
</evidence>
<dbReference type="InterPro" id="IPR017441">
    <property type="entry name" value="Protein_kinase_ATP_BS"/>
</dbReference>
<dbReference type="PANTHER" id="PTHR44329:SF288">
    <property type="entry name" value="MITOGEN-ACTIVATED PROTEIN KINASE KINASE KINASE 20"/>
    <property type="match status" value="1"/>
</dbReference>
<proteinExistence type="predicted"/>
<dbReference type="Gene3D" id="3.30.200.20">
    <property type="entry name" value="Phosphorylase Kinase, domain 1"/>
    <property type="match status" value="1"/>
</dbReference>
<evidence type="ECO:0000256" key="1">
    <source>
        <dbReference type="ARBA" id="ARBA00022527"/>
    </source>
</evidence>
<name>A0AAD4LAB2_9AGAM</name>
<dbReference type="InterPro" id="IPR051681">
    <property type="entry name" value="Ser/Thr_Kinases-Pseudokinases"/>
</dbReference>
<dbReference type="PROSITE" id="PS50011">
    <property type="entry name" value="PROTEIN_KINASE_DOM"/>
    <property type="match status" value="1"/>
</dbReference>
<dbReference type="InterPro" id="IPR036537">
    <property type="entry name" value="Adaptor_Cbl_N_dom_sf"/>
</dbReference>
<evidence type="ECO:0000256" key="3">
    <source>
        <dbReference type="ARBA" id="ARBA00022741"/>
    </source>
</evidence>
<feature type="binding site" evidence="6">
    <location>
        <position position="577"/>
    </location>
    <ligand>
        <name>ATP</name>
        <dbReference type="ChEBI" id="CHEBI:30616"/>
    </ligand>
</feature>
<feature type="compositionally biased region" description="Polar residues" evidence="7">
    <location>
        <begin position="139"/>
        <end position="150"/>
    </location>
</feature>
<keyword evidence="1" id="KW-0723">Serine/threonine-protein kinase</keyword>
<keyword evidence="2" id="KW-0808">Transferase</keyword>
<feature type="compositionally biased region" description="Polar residues" evidence="7">
    <location>
        <begin position="16"/>
        <end position="27"/>
    </location>
</feature>
<dbReference type="InterPro" id="IPR000719">
    <property type="entry name" value="Prot_kinase_dom"/>
</dbReference>
<feature type="region of interest" description="Disordered" evidence="7">
    <location>
        <begin position="1"/>
        <end position="96"/>
    </location>
</feature>
<keyword evidence="4" id="KW-0418">Kinase</keyword>
<dbReference type="PRINTS" id="PR00109">
    <property type="entry name" value="TYRKINASE"/>
</dbReference>
<evidence type="ECO:0000256" key="5">
    <source>
        <dbReference type="ARBA" id="ARBA00022840"/>
    </source>
</evidence>
<dbReference type="InterPro" id="IPR059179">
    <property type="entry name" value="MLKL-like_MCAfunc"/>
</dbReference>
<dbReference type="GO" id="GO:0007166">
    <property type="term" value="P:cell surface receptor signaling pathway"/>
    <property type="evidence" value="ECO:0007669"/>
    <property type="project" value="InterPro"/>
</dbReference>
<protein>
    <recommendedName>
        <fullName evidence="8">Protein kinase domain-containing protein</fullName>
    </recommendedName>
</protein>
<dbReference type="GO" id="GO:0004674">
    <property type="term" value="F:protein serine/threonine kinase activity"/>
    <property type="evidence" value="ECO:0007669"/>
    <property type="project" value="UniProtKB-KW"/>
</dbReference>
<dbReference type="Gene3D" id="1.20.930.20">
    <property type="entry name" value="Adaptor protein Cbl, N-terminal domain"/>
    <property type="match status" value="1"/>
</dbReference>
<dbReference type="AlphaFoldDB" id="A0AAD4LAB2"/>
<feature type="region of interest" description="Disordered" evidence="7">
    <location>
        <begin position="831"/>
        <end position="906"/>
    </location>
</feature>
<reference evidence="9" key="1">
    <citation type="submission" date="2022-01" db="EMBL/GenBank/DDBJ databases">
        <title>Comparative genomics reveals a dynamic genome evolution in the ectomycorrhizal milk-cap (Lactarius) mushrooms.</title>
        <authorList>
            <consortium name="DOE Joint Genome Institute"/>
            <person name="Lebreton A."/>
            <person name="Tang N."/>
            <person name="Kuo A."/>
            <person name="LaButti K."/>
            <person name="Drula E."/>
            <person name="Barry K."/>
            <person name="Clum A."/>
            <person name="Lipzen A."/>
            <person name="Mousain D."/>
            <person name="Ng V."/>
            <person name="Wang R."/>
            <person name="Wang X."/>
            <person name="Dai Y."/>
            <person name="Henrissat B."/>
            <person name="Grigoriev I.V."/>
            <person name="Guerin-Laguette A."/>
            <person name="Yu F."/>
            <person name="Martin F.M."/>
        </authorList>
    </citation>
    <scope>NUCLEOTIDE SEQUENCE</scope>
    <source>
        <strain evidence="9">QP</strain>
    </source>
</reference>
<dbReference type="Pfam" id="PF07714">
    <property type="entry name" value="PK_Tyr_Ser-Thr"/>
    <property type="match status" value="1"/>
</dbReference>
<dbReference type="InterPro" id="IPR008271">
    <property type="entry name" value="Ser/Thr_kinase_AS"/>
</dbReference>
<sequence>MSSQGSSQSSPSLTSATTMFPLTSSPPRSADTGSSSDPTTRSSPRTPSPLGPHHHSQSLTPPTRASHLPTPPPTAARERLRSSGARDLSPVRSPGQAATLVPITRVASAPAAPQSTVGASTYLPTSLATSEPALISFASLTPSRSRSSAVSPERGGGHDANGDGSITPTSTWWSHHVHPPRPWAEHSKRKHTVPVEQAEEYVHTRSRAIEAIGGVLGTAARIGHEALFVGVDLLQFAPVPGLELAGGILLNIWDAVQIVEMNRLASLRLTERCADILISVREEIADAGYTVAEELHAPIAKLVEAFGEVYHFLKKLGHRPFLKRYLRRDEIQTSITNCDTALDDALGMLGLSIQIRTLKLIQANELRRQKETHDLLETLSHLSPGLPPVPLPLSPSALQSSPADPESVRLTLNALRATQNAQDRASDAADLRQLMRTALATNDDASMIEALQIARSEMPEAIKTLQRALERVVEDGQLDAEESTTPLLLAPAFDPGTTGASRRSADTLDREFIETGIDALCRMSRGTDLGLPSWTITRYEIDLETKVGIGFFSDVFRGKWRKHTVAIKVLAETTPRKIFVHEVEIWKTLYHPNVLELLGASSASGDPPWFLVSKYYPRGSLVKYLKGLSDADAARVDVLKMIHEISKGMAYLHKQGVLHGDLKAANILVDDDTRCVISDFGQSEMKSEVYRISRAPQPHGTLRWQAPELMQGAQTLTPAMDVYAFAICCVEILTMGALPWPLMDDDAVRHFVLNDNMRPSLPPSSLIPGQLMNTIRSSWDRVPSNRPSFEKIARELKKQRAEWSAQSVNSPTFDTPRPIPLVIEWDAHRSHHSPDILPRPLPGDSSPVMPHEPQSSGPSPDIPEDEESSLSSVEELSKVAPLSRPVARPLDSMSTNTLTSDTGVEPDQSVLASGYLTPLDPDDIAAKYRDERRYRMLLQHDYHTILTLPLWQPSHIELGAVGFLSKPDGRFETLFNAFEPGATSGGKADELPMLSGYGKVLKGSQRQDKRNAAQRGLDRVHGLFSSARISRTQSFQLRALHKVAFIYAESTVYRYITNVDVPKKWFQSNIDHIMKIYGREQHLTREDIYLVIGALDAPDYASFVSHSHPDGQVNFNVFASAHVARPWGEFTLTSAEQVMEPSRDPVQQDMVGAVTASNVSLVKNSSEPWDSVLLARLRFKPDIPEPTSVVNTTYFFSFFLNPRYPHPHHITDVTLVYSTENITRQTRIYYNHLHTPKLTACLSRRRFPRDCRVRTSSYHQLG</sequence>
<dbReference type="InterPro" id="IPR011009">
    <property type="entry name" value="Kinase-like_dom_sf"/>
</dbReference>
<evidence type="ECO:0000256" key="6">
    <source>
        <dbReference type="PROSITE-ProRule" id="PRU10141"/>
    </source>
</evidence>
<dbReference type="Proteomes" id="UP001201163">
    <property type="component" value="Unassembled WGS sequence"/>
</dbReference>
<dbReference type="PROSITE" id="PS00107">
    <property type="entry name" value="PROTEIN_KINASE_ATP"/>
    <property type="match status" value="1"/>
</dbReference>
<dbReference type="EMBL" id="JAKELL010000054">
    <property type="protein sequence ID" value="KAH8986459.1"/>
    <property type="molecule type" value="Genomic_DNA"/>
</dbReference>
<feature type="domain" description="Protein kinase" evidence="8">
    <location>
        <begin position="541"/>
        <end position="813"/>
    </location>
</feature>
<evidence type="ECO:0000313" key="9">
    <source>
        <dbReference type="EMBL" id="KAH8986459.1"/>
    </source>
</evidence>
<feature type="compositionally biased region" description="Polar residues" evidence="7">
    <location>
        <begin position="892"/>
        <end position="902"/>
    </location>
</feature>
<evidence type="ECO:0000256" key="4">
    <source>
        <dbReference type="ARBA" id="ARBA00022777"/>
    </source>
</evidence>
<keyword evidence="3 6" id="KW-0547">Nucleotide-binding</keyword>
<keyword evidence="5 6" id="KW-0067">ATP-binding</keyword>
<evidence type="ECO:0000256" key="7">
    <source>
        <dbReference type="SAM" id="MobiDB-lite"/>
    </source>
</evidence>